<dbReference type="Proteomes" id="UP000472262">
    <property type="component" value="Unassembled WGS sequence"/>
</dbReference>
<keyword evidence="3" id="KW-1185">Reference proteome</keyword>
<evidence type="ECO:0000256" key="1">
    <source>
        <dbReference type="ARBA" id="ARBA00006180"/>
    </source>
</evidence>
<dbReference type="GO" id="GO:0005634">
    <property type="term" value="C:nucleus"/>
    <property type="evidence" value="ECO:0007669"/>
    <property type="project" value="TreeGrafter"/>
</dbReference>
<reference evidence="2" key="2">
    <citation type="submission" date="2025-09" db="UniProtKB">
        <authorList>
            <consortium name="Ensembl"/>
        </authorList>
    </citation>
    <scope>IDENTIFICATION</scope>
</reference>
<dbReference type="GO" id="GO:0019888">
    <property type="term" value="F:protein phosphatase regulator activity"/>
    <property type="evidence" value="ECO:0007669"/>
    <property type="project" value="TreeGrafter"/>
</dbReference>
<dbReference type="InterPro" id="IPR007587">
    <property type="entry name" value="SAPS"/>
</dbReference>
<dbReference type="GO" id="GO:0005829">
    <property type="term" value="C:cytosol"/>
    <property type="evidence" value="ECO:0007669"/>
    <property type="project" value="TreeGrafter"/>
</dbReference>
<dbReference type="AlphaFoldDB" id="A0A672K2B2"/>
<evidence type="ECO:0000313" key="2">
    <source>
        <dbReference type="Ensembl" id="ENSSGRP00000004883.1"/>
    </source>
</evidence>
<dbReference type="OMA" id="CKTQNQR"/>
<evidence type="ECO:0000313" key="3">
    <source>
        <dbReference type="Proteomes" id="UP000472262"/>
    </source>
</evidence>
<dbReference type="InParanoid" id="A0A672K2B2"/>
<protein>
    <submittedName>
        <fullName evidence="2">Uncharacterized protein</fullName>
    </submittedName>
</protein>
<dbReference type="GO" id="GO:0019903">
    <property type="term" value="F:protein phosphatase binding"/>
    <property type="evidence" value="ECO:0007669"/>
    <property type="project" value="InterPro"/>
</dbReference>
<proteinExistence type="inferred from homology"/>
<organism evidence="2 3">
    <name type="scientific">Sinocyclocheilus grahami</name>
    <name type="common">Dianchi golden-line fish</name>
    <name type="synonym">Barbus grahami</name>
    <dbReference type="NCBI Taxonomy" id="75366"/>
    <lineage>
        <taxon>Eukaryota</taxon>
        <taxon>Metazoa</taxon>
        <taxon>Chordata</taxon>
        <taxon>Craniata</taxon>
        <taxon>Vertebrata</taxon>
        <taxon>Euteleostomi</taxon>
        <taxon>Actinopterygii</taxon>
        <taxon>Neopterygii</taxon>
        <taxon>Teleostei</taxon>
        <taxon>Ostariophysi</taxon>
        <taxon>Cypriniformes</taxon>
        <taxon>Cyprinidae</taxon>
        <taxon>Cyprininae</taxon>
        <taxon>Sinocyclocheilus</taxon>
    </lineage>
</organism>
<dbReference type="Ensembl" id="ENSSGRT00000005284.1">
    <property type="protein sequence ID" value="ENSSGRP00000004883.1"/>
    <property type="gene ID" value="ENSSGRG00000003092.1"/>
</dbReference>
<sequence>MFWKFDLHNSSQIEKLLEKEDVTLQELLDEEDVLQECKTQNQRLLLFLSRDSSMLDLLNLITHEPPADREERLLIFVLFTC</sequence>
<accession>A0A672K2B2</accession>
<comment type="similarity">
    <text evidence="1">Belongs to the SAPS family.</text>
</comment>
<reference evidence="2" key="1">
    <citation type="submission" date="2025-08" db="UniProtKB">
        <authorList>
            <consortium name="Ensembl"/>
        </authorList>
    </citation>
    <scope>IDENTIFICATION</scope>
</reference>
<dbReference type="PANTHER" id="PTHR12634">
    <property type="entry name" value="SIT4 YEAST -ASSOCIATING PROTEIN-RELATED"/>
    <property type="match status" value="1"/>
</dbReference>
<dbReference type="PANTHER" id="PTHR12634:SF15">
    <property type="entry name" value="SERINE_THREONINE-PROTEIN PHOSPHATASE 6 REGULATORY SUBUNIT 2"/>
    <property type="match status" value="1"/>
</dbReference>
<name>A0A672K2B2_SINGR</name>